<feature type="region of interest" description="Disordered" evidence="1">
    <location>
        <begin position="96"/>
        <end position="127"/>
    </location>
</feature>
<gene>
    <name evidence="2" type="ORF">D9611_012468</name>
</gene>
<organism evidence="2 3">
    <name type="scientific">Ephemerocybe angulata</name>
    <dbReference type="NCBI Taxonomy" id="980116"/>
    <lineage>
        <taxon>Eukaryota</taxon>
        <taxon>Fungi</taxon>
        <taxon>Dikarya</taxon>
        <taxon>Basidiomycota</taxon>
        <taxon>Agaricomycotina</taxon>
        <taxon>Agaricomycetes</taxon>
        <taxon>Agaricomycetidae</taxon>
        <taxon>Agaricales</taxon>
        <taxon>Agaricineae</taxon>
        <taxon>Psathyrellaceae</taxon>
        <taxon>Ephemerocybe</taxon>
    </lineage>
</organism>
<comment type="caution">
    <text evidence="2">The sequence shown here is derived from an EMBL/GenBank/DDBJ whole genome shotgun (WGS) entry which is preliminary data.</text>
</comment>
<evidence type="ECO:0000313" key="2">
    <source>
        <dbReference type="EMBL" id="KAF5338383.1"/>
    </source>
</evidence>
<dbReference type="EMBL" id="JAACJK010000014">
    <property type="protein sequence ID" value="KAF5338383.1"/>
    <property type="molecule type" value="Genomic_DNA"/>
</dbReference>
<protein>
    <submittedName>
        <fullName evidence="2">Uncharacterized protein</fullName>
    </submittedName>
</protein>
<name>A0A8H5FJ77_9AGAR</name>
<keyword evidence="3" id="KW-1185">Reference proteome</keyword>
<accession>A0A8H5FJ77</accession>
<feature type="region of interest" description="Disordered" evidence="1">
    <location>
        <begin position="1"/>
        <end position="24"/>
    </location>
</feature>
<evidence type="ECO:0000313" key="3">
    <source>
        <dbReference type="Proteomes" id="UP000541558"/>
    </source>
</evidence>
<dbReference type="Proteomes" id="UP000541558">
    <property type="component" value="Unassembled WGS sequence"/>
</dbReference>
<feature type="compositionally biased region" description="Polar residues" evidence="1">
    <location>
        <begin position="100"/>
        <end position="121"/>
    </location>
</feature>
<dbReference type="AlphaFoldDB" id="A0A8H5FJ77"/>
<reference evidence="2 3" key="1">
    <citation type="journal article" date="2020" name="ISME J.">
        <title>Uncovering the hidden diversity of litter-decomposition mechanisms in mushroom-forming fungi.</title>
        <authorList>
            <person name="Floudas D."/>
            <person name="Bentzer J."/>
            <person name="Ahren D."/>
            <person name="Johansson T."/>
            <person name="Persson P."/>
            <person name="Tunlid A."/>
        </authorList>
    </citation>
    <scope>NUCLEOTIDE SEQUENCE [LARGE SCALE GENOMIC DNA]</scope>
    <source>
        <strain evidence="2 3">CBS 175.51</strain>
    </source>
</reference>
<evidence type="ECO:0000256" key="1">
    <source>
        <dbReference type="SAM" id="MobiDB-lite"/>
    </source>
</evidence>
<feature type="compositionally biased region" description="Basic and acidic residues" evidence="1">
    <location>
        <begin position="1"/>
        <end position="12"/>
    </location>
</feature>
<sequence>MKMKDGSEDRHPASSVPGDSRPPASIHRPLIRLHLFLLPAPIAYRRPSLAVVGCNLSSVPFCAPVHPFRALSVYSAVLDRETPFIISPSMQEIQTRKDTSINNGSKGTSVPGTLPKISQKQMELEQV</sequence>
<proteinExistence type="predicted"/>